<dbReference type="RefSeq" id="WP_207111568.1">
    <property type="nucleotide sequence ID" value="NZ_JAFLWD010000008.1"/>
</dbReference>
<evidence type="ECO:0000313" key="3">
    <source>
        <dbReference type="EMBL" id="MBO0439475.1"/>
    </source>
</evidence>
<keyword evidence="4" id="KW-1185">Reference proteome</keyword>
<feature type="region of interest" description="Disordered" evidence="1">
    <location>
        <begin position="177"/>
        <end position="223"/>
    </location>
</feature>
<comment type="caution">
    <text evidence="3">The sequence shown here is derived from an EMBL/GenBank/DDBJ whole genome shotgun (WGS) entry which is preliminary data.</text>
</comment>
<gene>
    <name evidence="3" type="ORF">JZO69_03825</name>
</gene>
<keyword evidence="2" id="KW-0472">Membrane</keyword>
<dbReference type="EMBL" id="JAFLWD010000008">
    <property type="protein sequence ID" value="MBO0439475.1"/>
    <property type="molecule type" value="Genomic_DNA"/>
</dbReference>
<evidence type="ECO:0000313" key="4">
    <source>
        <dbReference type="Proteomes" id="UP000664632"/>
    </source>
</evidence>
<accession>A0ABS3GXD3</accession>
<sequence length="223" mass="25053">MNKNFIDIKDDFIAALNKHKKLSAIILVVIVLFIISLFIFVPKMQANIRSSEIESLVNQEKLGKKANYLEAKTADKEISEKTAMTVLFSVPSGENYENVINVLKDSKQMKDFNHSIYIYPLVYDAENIEKKYNIKKNEVTIIFFENGKEKNRILVDESFDTKTMLIPALNQLPLSSIGESVQPPATPASSAPATSQTTTETTQTTSQVQTNEEQPLEEDSAVE</sequence>
<organism evidence="3 4">
    <name type="scientific">Candidatus Enterococcus ikei</name>
    <dbReference type="NCBI Taxonomy" id="2815326"/>
    <lineage>
        <taxon>Bacteria</taxon>
        <taxon>Bacillati</taxon>
        <taxon>Bacillota</taxon>
        <taxon>Bacilli</taxon>
        <taxon>Lactobacillales</taxon>
        <taxon>Enterococcaceae</taxon>
        <taxon>Enterococcus</taxon>
    </lineage>
</organism>
<evidence type="ECO:0000256" key="2">
    <source>
        <dbReference type="SAM" id="Phobius"/>
    </source>
</evidence>
<name>A0ABS3GXD3_9ENTE</name>
<feature type="compositionally biased region" description="Acidic residues" evidence="1">
    <location>
        <begin position="214"/>
        <end position="223"/>
    </location>
</feature>
<evidence type="ECO:0000256" key="1">
    <source>
        <dbReference type="SAM" id="MobiDB-lite"/>
    </source>
</evidence>
<dbReference type="Proteomes" id="UP000664632">
    <property type="component" value="Unassembled WGS sequence"/>
</dbReference>
<feature type="compositionally biased region" description="Low complexity" evidence="1">
    <location>
        <begin position="187"/>
        <end position="207"/>
    </location>
</feature>
<reference evidence="3 4" key="1">
    <citation type="submission" date="2021-03" db="EMBL/GenBank/DDBJ databases">
        <title>Enterococcal diversity collection.</title>
        <authorList>
            <person name="Gilmore M.S."/>
            <person name="Schwartzman J."/>
            <person name="Van Tyne D."/>
            <person name="Martin M."/>
            <person name="Earl A.M."/>
            <person name="Manson A.L."/>
            <person name="Straub T."/>
            <person name="Salamzade R."/>
            <person name="Saavedra J."/>
            <person name="Lebreton F."/>
            <person name="Prichula J."/>
            <person name="Schaufler K."/>
            <person name="Gaca A."/>
            <person name="Sgardioli B."/>
            <person name="Wagenaar J."/>
            <person name="Strong T."/>
        </authorList>
    </citation>
    <scope>NUCLEOTIDE SEQUENCE [LARGE SCALE GENOMIC DNA]</scope>
    <source>
        <strain evidence="3 4">DIV0869a</strain>
    </source>
</reference>
<keyword evidence="2" id="KW-0812">Transmembrane</keyword>
<feature type="transmembrane region" description="Helical" evidence="2">
    <location>
        <begin position="22"/>
        <end position="41"/>
    </location>
</feature>
<proteinExistence type="predicted"/>
<protein>
    <submittedName>
        <fullName evidence="3">Uncharacterized protein</fullName>
    </submittedName>
</protein>
<keyword evidence="2" id="KW-1133">Transmembrane helix</keyword>